<accession>A0ABZ0YTT9</accession>
<comment type="subcellular location">
    <subcellularLocation>
        <location evidence="8">Cytoplasm</location>
    </subcellularLocation>
</comment>
<protein>
    <recommendedName>
        <fullName evidence="8">Endoribonuclease YbeY</fullName>
        <ecNumber evidence="8">3.1.-.-</ecNumber>
    </recommendedName>
</protein>
<proteinExistence type="inferred from homology"/>
<keyword evidence="3 8" id="KW-0540">Nuclease</keyword>
<comment type="similarity">
    <text evidence="1 8">Belongs to the endoribonuclease YbeY family.</text>
</comment>
<dbReference type="PROSITE" id="PS01306">
    <property type="entry name" value="UPF0054"/>
    <property type="match status" value="1"/>
</dbReference>
<evidence type="ECO:0000313" key="9">
    <source>
        <dbReference type="EMBL" id="WQH15411.1"/>
    </source>
</evidence>
<keyword evidence="5 8" id="KW-0255">Endonuclease</keyword>
<name>A0ABZ0YTT9_9GAMM</name>
<feature type="binding site" evidence="8">
    <location>
        <position position="134"/>
    </location>
    <ligand>
        <name>Zn(2+)</name>
        <dbReference type="ChEBI" id="CHEBI:29105"/>
        <note>catalytic</note>
    </ligand>
</feature>
<gene>
    <name evidence="8 9" type="primary">ybeY</name>
    <name evidence="9" type="ORF">SR882_06455</name>
</gene>
<keyword evidence="2 8" id="KW-0690">Ribosome biogenesis</keyword>
<comment type="function">
    <text evidence="8">Single strand-specific metallo-endoribonuclease involved in late-stage 70S ribosome quality control and in maturation of the 3' terminus of the 16S rRNA.</text>
</comment>
<dbReference type="Pfam" id="PF02130">
    <property type="entry name" value="YbeY"/>
    <property type="match status" value="1"/>
</dbReference>
<evidence type="ECO:0000256" key="5">
    <source>
        <dbReference type="ARBA" id="ARBA00022759"/>
    </source>
</evidence>
<feature type="binding site" evidence="8">
    <location>
        <position position="124"/>
    </location>
    <ligand>
        <name>Zn(2+)</name>
        <dbReference type="ChEBI" id="CHEBI:29105"/>
        <note>catalytic</note>
    </ligand>
</feature>
<evidence type="ECO:0000256" key="1">
    <source>
        <dbReference type="ARBA" id="ARBA00010875"/>
    </source>
</evidence>
<dbReference type="EMBL" id="CP140153">
    <property type="protein sequence ID" value="WQH15411.1"/>
    <property type="molecule type" value="Genomic_DNA"/>
</dbReference>
<evidence type="ECO:0000256" key="4">
    <source>
        <dbReference type="ARBA" id="ARBA00022723"/>
    </source>
</evidence>
<evidence type="ECO:0000256" key="8">
    <source>
        <dbReference type="HAMAP-Rule" id="MF_00009"/>
    </source>
</evidence>
<sequence length="161" mass="17742">MNGTVSIDRQRACGARCPSRETLAQWVASTLDELGSRGPGVGEVTVRYVEPEESRSLNAQFRHKDRPTNVLSFPAAEDPDELITLPGSDRPYLGDLVICPAIVEREAAEQGKSRRAHHAHMAVHGILHLLGYDHLTDEEAEQMESIEIRVLGSLGYPDPYA</sequence>
<dbReference type="PANTHER" id="PTHR46986">
    <property type="entry name" value="ENDORIBONUCLEASE YBEY, CHLOROPLASTIC"/>
    <property type="match status" value="1"/>
</dbReference>
<dbReference type="SUPFAM" id="SSF55486">
    <property type="entry name" value="Metalloproteases ('zincins'), catalytic domain"/>
    <property type="match status" value="1"/>
</dbReference>
<feature type="binding site" evidence="8">
    <location>
        <position position="128"/>
    </location>
    <ligand>
        <name>Zn(2+)</name>
        <dbReference type="ChEBI" id="CHEBI:29105"/>
        <note>catalytic</note>
    </ligand>
</feature>
<dbReference type="InterPro" id="IPR002036">
    <property type="entry name" value="YbeY"/>
</dbReference>
<dbReference type="InterPro" id="IPR020549">
    <property type="entry name" value="YbeY_CS"/>
</dbReference>
<dbReference type="InterPro" id="IPR023091">
    <property type="entry name" value="MetalPrtase_cat_dom_sf_prd"/>
</dbReference>
<organism evidence="9 10">
    <name type="scientific">Guyparkeria halophila</name>
    <dbReference type="NCBI Taxonomy" id="47960"/>
    <lineage>
        <taxon>Bacteria</taxon>
        <taxon>Pseudomonadati</taxon>
        <taxon>Pseudomonadota</taxon>
        <taxon>Gammaproteobacteria</taxon>
        <taxon>Chromatiales</taxon>
        <taxon>Thioalkalibacteraceae</taxon>
        <taxon>Guyparkeria</taxon>
    </lineage>
</organism>
<evidence type="ECO:0000256" key="3">
    <source>
        <dbReference type="ARBA" id="ARBA00022722"/>
    </source>
</evidence>
<keyword evidence="8" id="KW-0963">Cytoplasm</keyword>
<dbReference type="NCBIfam" id="TIGR00043">
    <property type="entry name" value="rRNA maturation RNase YbeY"/>
    <property type="match status" value="1"/>
</dbReference>
<comment type="cofactor">
    <cofactor evidence="8">
        <name>Zn(2+)</name>
        <dbReference type="ChEBI" id="CHEBI:29105"/>
    </cofactor>
    <text evidence="8">Binds 1 zinc ion.</text>
</comment>
<evidence type="ECO:0000256" key="2">
    <source>
        <dbReference type="ARBA" id="ARBA00022517"/>
    </source>
</evidence>
<dbReference type="EC" id="3.1.-.-" evidence="8"/>
<reference evidence="9 10" key="1">
    <citation type="submission" date="2023-11" db="EMBL/GenBank/DDBJ databases">
        <title>MicrobeMod: A computational toolkit for identifying prokaryotic methylation and restriction-modification with nanopore sequencing.</title>
        <authorList>
            <person name="Crits-Christoph A."/>
            <person name="Kang S.C."/>
            <person name="Lee H."/>
            <person name="Ostrov N."/>
        </authorList>
    </citation>
    <scope>NUCLEOTIDE SEQUENCE [LARGE SCALE GENOMIC DNA]</scope>
    <source>
        <strain evidence="9 10">ATCC 49870</strain>
    </source>
</reference>
<evidence type="ECO:0000256" key="7">
    <source>
        <dbReference type="ARBA" id="ARBA00022833"/>
    </source>
</evidence>
<dbReference type="HAMAP" id="MF_00009">
    <property type="entry name" value="Endoribonucl_YbeY"/>
    <property type="match status" value="1"/>
</dbReference>
<keyword evidence="4 8" id="KW-0479">Metal-binding</keyword>
<dbReference type="Gene3D" id="3.40.390.30">
    <property type="entry name" value="Metalloproteases ('zincins'), catalytic domain"/>
    <property type="match status" value="1"/>
</dbReference>
<keyword evidence="8" id="KW-0698">rRNA processing</keyword>
<keyword evidence="6 8" id="KW-0378">Hydrolase</keyword>
<dbReference type="PANTHER" id="PTHR46986:SF1">
    <property type="entry name" value="ENDORIBONUCLEASE YBEY, CHLOROPLASTIC"/>
    <property type="match status" value="1"/>
</dbReference>
<evidence type="ECO:0000313" key="10">
    <source>
        <dbReference type="Proteomes" id="UP001327459"/>
    </source>
</evidence>
<keyword evidence="7 8" id="KW-0862">Zinc</keyword>
<dbReference type="Proteomes" id="UP001327459">
    <property type="component" value="Chromosome"/>
</dbReference>
<evidence type="ECO:0000256" key="6">
    <source>
        <dbReference type="ARBA" id="ARBA00022801"/>
    </source>
</evidence>
<keyword evidence="10" id="KW-1185">Reference proteome</keyword>
<dbReference type="RefSeq" id="WP_322520440.1">
    <property type="nucleotide sequence ID" value="NZ_CP140153.1"/>
</dbReference>